<keyword evidence="6" id="KW-0460">Magnesium</keyword>
<dbReference type="PANTHER" id="PTHR47992">
    <property type="entry name" value="PROTEIN PHOSPHATASE"/>
    <property type="match status" value="1"/>
</dbReference>
<feature type="domain" description="PPM-type phosphatase" evidence="11">
    <location>
        <begin position="66"/>
        <end position="367"/>
    </location>
</feature>
<comment type="similarity">
    <text evidence="9">Belongs to the PP2C family.</text>
</comment>
<dbReference type="InterPro" id="IPR001932">
    <property type="entry name" value="PPM-type_phosphatase-like_dom"/>
</dbReference>
<evidence type="ECO:0000256" key="5">
    <source>
        <dbReference type="ARBA" id="ARBA00022801"/>
    </source>
</evidence>
<evidence type="ECO:0000256" key="10">
    <source>
        <dbReference type="SAM" id="MobiDB-lite"/>
    </source>
</evidence>
<feature type="compositionally biased region" description="Polar residues" evidence="10">
    <location>
        <begin position="12"/>
        <end position="23"/>
    </location>
</feature>
<dbReference type="AlphaFoldDB" id="A0A9R0JMP6"/>
<proteinExistence type="inferred from homology"/>
<evidence type="ECO:0000259" key="11">
    <source>
        <dbReference type="PROSITE" id="PS51746"/>
    </source>
</evidence>
<evidence type="ECO:0000256" key="2">
    <source>
        <dbReference type="ARBA" id="ARBA00001946"/>
    </source>
</evidence>
<gene>
    <name evidence="13" type="primary">LOC110780285</name>
</gene>
<dbReference type="SUPFAM" id="SSF81606">
    <property type="entry name" value="PP2C-like"/>
    <property type="match status" value="1"/>
</dbReference>
<dbReference type="Gene3D" id="3.60.40.10">
    <property type="entry name" value="PPM-type phosphatase domain"/>
    <property type="match status" value="1"/>
</dbReference>
<dbReference type="GO" id="GO:0046872">
    <property type="term" value="F:metal ion binding"/>
    <property type="evidence" value="ECO:0007669"/>
    <property type="project" value="UniProtKB-KW"/>
</dbReference>
<organism evidence="12 13">
    <name type="scientific">Spinacia oleracea</name>
    <name type="common">Spinach</name>
    <dbReference type="NCBI Taxonomy" id="3562"/>
    <lineage>
        <taxon>Eukaryota</taxon>
        <taxon>Viridiplantae</taxon>
        <taxon>Streptophyta</taxon>
        <taxon>Embryophyta</taxon>
        <taxon>Tracheophyta</taxon>
        <taxon>Spermatophyta</taxon>
        <taxon>Magnoliopsida</taxon>
        <taxon>eudicotyledons</taxon>
        <taxon>Gunneridae</taxon>
        <taxon>Pentapetalae</taxon>
        <taxon>Caryophyllales</taxon>
        <taxon>Chenopodiaceae</taxon>
        <taxon>Chenopodioideae</taxon>
        <taxon>Anserineae</taxon>
        <taxon>Spinacia</taxon>
    </lineage>
</organism>
<reference evidence="12" key="1">
    <citation type="journal article" date="2021" name="Nat. Commun.">
        <title>Genomic analyses provide insights into spinach domestication and the genetic basis of agronomic traits.</title>
        <authorList>
            <person name="Cai X."/>
            <person name="Sun X."/>
            <person name="Xu C."/>
            <person name="Sun H."/>
            <person name="Wang X."/>
            <person name="Ge C."/>
            <person name="Zhang Z."/>
            <person name="Wang Q."/>
            <person name="Fei Z."/>
            <person name="Jiao C."/>
            <person name="Wang Q."/>
        </authorList>
    </citation>
    <scope>NUCLEOTIDE SEQUENCE [LARGE SCALE GENOMIC DNA]</scope>
    <source>
        <strain evidence="12">cv. Varoflay</strain>
    </source>
</reference>
<evidence type="ECO:0000313" key="12">
    <source>
        <dbReference type="Proteomes" id="UP000813463"/>
    </source>
</evidence>
<evidence type="ECO:0000256" key="1">
    <source>
        <dbReference type="ARBA" id="ARBA00001936"/>
    </source>
</evidence>
<comment type="cofactor">
    <cofactor evidence="1">
        <name>Mn(2+)</name>
        <dbReference type="ChEBI" id="CHEBI:29035"/>
    </cofactor>
</comment>
<comment type="cofactor">
    <cofactor evidence="2">
        <name>Mg(2+)</name>
        <dbReference type="ChEBI" id="CHEBI:18420"/>
    </cofactor>
</comment>
<evidence type="ECO:0000256" key="7">
    <source>
        <dbReference type="ARBA" id="ARBA00022912"/>
    </source>
</evidence>
<sequence length="376" mass="40783">MTLREVSLPEGISSSTAHTTTVDLQKAKTTRRRRMEIQRLKSTCQNGVVNDDDDDDKNITYGTCGPHGAVSVKGRRREMEDAVTTEKDLIEVELRKYDYFGVYDGHGGSHVAEACRDQMHAILMEEIVKWDTWRKEMDGGGGGGGGGCDFDMVGGGGGGVVDWEKVMEKSFARMDEEVGGGIDGVEKVEEMTVGSTAVVAVVGKEEVVVANCGDSRAVICRNGVAVPLSLDHKPDRPDELARIEAAGGRVINWNGHRVLGVLATSRSIGDYYLKPYVSSVPEVTISKRTAADEFLILASDGLWDVITNEIACQVVRRCLTGRIKSQEFFNQICKISSNRAEVAAVLLAELAIAKGSKDNISVIVVDLKKHSRSTCS</sequence>
<name>A0A9R0JMP6_SPIOL</name>
<evidence type="ECO:0000256" key="9">
    <source>
        <dbReference type="RuleBase" id="RU003465"/>
    </source>
</evidence>
<evidence type="ECO:0000256" key="4">
    <source>
        <dbReference type="ARBA" id="ARBA00022723"/>
    </source>
</evidence>
<reference evidence="13" key="2">
    <citation type="submission" date="2025-08" db="UniProtKB">
        <authorList>
            <consortium name="RefSeq"/>
        </authorList>
    </citation>
    <scope>IDENTIFICATION</scope>
    <source>
        <tissue evidence="13">Leaf</tissue>
    </source>
</reference>
<dbReference type="CDD" id="cd00143">
    <property type="entry name" value="PP2Cc"/>
    <property type="match status" value="1"/>
</dbReference>
<keyword evidence="8" id="KW-0464">Manganese</keyword>
<evidence type="ECO:0000256" key="8">
    <source>
        <dbReference type="ARBA" id="ARBA00023211"/>
    </source>
</evidence>
<dbReference type="InterPro" id="IPR036457">
    <property type="entry name" value="PPM-type-like_dom_sf"/>
</dbReference>
<dbReference type="EC" id="3.1.3.16" evidence="3"/>
<dbReference type="SMART" id="SM00332">
    <property type="entry name" value="PP2Cc"/>
    <property type="match status" value="1"/>
</dbReference>
<dbReference type="PROSITE" id="PS51746">
    <property type="entry name" value="PPM_2"/>
    <property type="match status" value="1"/>
</dbReference>
<dbReference type="GeneID" id="110780285"/>
<protein>
    <recommendedName>
        <fullName evidence="3">protein-serine/threonine phosphatase</fullName>
        <ecNumber evidence="3">3.1.3.16</ecNumber>
    </recommendedName>
</protein>
<dbReference type="Proteomes" id="UP000813463">
    <property type="component" value="Chromosome 3"/>
</dbReference>
<accession>A0A9R0JMP6</accession>
<dbReference type="PROSITE" id="PS01032">
    <property type="entry name" value="PPM_1"/>
    <property type="match status" value="1"/>
</dbReference>
<evidence type="ECO:0000256" key="6">
    <source>
        <dbReference type="ARBA" id="ARBA00022842"/>
    </source>
</evidence>
<dbReference type="InterPro" id="IPR015655">
    <property type="entry name" value="PP2C"/>
</dbReference>
<keyword evidence="12" id="KW-1185">Reference proteome</keyword>
<feature type="region of interest" description="Disordered" evidence="10">
    <location>
        <begin position="1"/>
        <end position="25"/>
    </location>
</feature>
<keyword evidence="7 9" id="KW-0904">Protein phosphatase</keyword>
<evidence type="ECO:0000313" key="13">
    <source>
        <dbReference type="RefSeq" id="XP_021840400.1"/>
    </source>
</evidence>
<dbReference type="InterPro" id="IPR000222">
    <property type="entry name" value="PP2C_BS"/>
</dbReference>
<keyword evidence="5 9" id="KW-0378">Hydrolase</keyword>
<evidence type="ECO:0000256" key="3">
    <source>
        <dbReference type="ARBA" id="ARBA00013081"/>
    </source>
</evidence>
<dbReference type="GO" id="GO:0004722">
    <property type="term" value="F:protein serine/threonine phosphatase activity"/>
    <property type="evidence" value="ECO:0000318"/>
    <property type="project" value="GO_Central"/>
</dbReference>
<dbReference type="OrthoDB" id="10264738at2759"/>
<dbReference type="RefSeq" id="XP_021840400.1">
    <property type="nucleotide sequence ID" value="XM_021984708.2"/>
</dbReference>
<dbReference type="Pfam" id="PF00481">
    <property type="entry name" value="PP2C"/>
    <property type="match status" value="1"/>
</dbReference>
<dbReference type="FunFam" id="3.60.40.10:FF:000041">
    <property type="entry name" value="Protein phosphatase 2C 51"/>
    <property type="match status" value="1"/>
</dbReference>
<dbReference type="GO" id="GO:1902531">
    <property type="term" value="P:regulation of intracellular signal transduction"/>
    <property type="evidence" value="ECO:0000318"/>
    <property type="project" value="GO_Central"/>
</dbReference>
<dbReference type="KEGG" id="soe:110780285"/>
<keyword evidence="4" id="KW-0479">Metal-binding</keyword>